<organism evidence="16 17">
    <name type="scientific">Janthinobacterium lividum</name>
    <dbReference type="NCBI Taxonomy" id="29581"/>
    <lineage>
        <taxon>Bacteria</taxon>
        <taxon>Pseudomonadati</taxon>
        <taxon>Pseudomonadota</taxon>
        <taxon>Betaproteobacteria</taxon>
        <taxon>Burkholderiales</taxon>
        <taxon>Oxalobacteraceae</taxon>
        <taxon>Janthinobacterium</taxon>
    </lineage>
</organism>
<protein>
    <submittedName>
        <fullName evidence="16">TonB-dependent receptor</fullName>
    </submittedName>
</protein>
<comment type="subcellular location">
    <subcellularLocation>
        <location evidence="1 12">Cell outer membrane</location>
        <topology evidence="1 12">Multi-pass membrane protein</topology>
    </subcellularLocation>
</comment>
<keyword evidence="8 13" id="KW-0798">TonB box</keyword>
<evidence type="ECO:0000256" key="3">
    <source>
        <dbReference type="ARBA" id="ARBA00022448"/>
    </source>
</evidence>
<dbReference type="PANTHER" id="PTHR30069">
    <property type="entry name" value="TONB-DEPENDENT OUTER MEMBRANE RECEPTOR"/>
    <property type="match status" value="1"/>
</dbReference>
<evidence type="ECO:0000256" key="6">
    <source>
        <dbReference type="ARBA" id="ARBA00022729"/>
    </source>
</evidence>
<dbReference type="InterPro" id="IPR012910">
    <property type="entry name" value="Plug_dom"/>
</dbReference>
<keyword evidence="6" id="KW-0732">Signal</keyword>
<feature type="domain" description="TonB-dependent receptor-like beta-barrel" evidence="14">
    <location>
        <begin position="216"/>
        <end position="633"/>
    </location>
</feature>
<gene>
    <name evidence="16" type="ORF">RB624_26040</name>
</gene>
<dbReference type="SUPFAM" id="SSF56935">
    <property type="entry name" value="Porins"/>
    <property type="match status" value="1"/>
</dbReference>
<keyword evidence="10 16" id="KW-0675">Receptor</keyword>
<proteinExistence type="inferred from homology"/>
<dbReference type="InterPro" id="IPR037066">
    <property type="entry name" value="Plug_dom_sf"/>
</dbReference>
<evidence type="ECO:0000256" key="13">
    <source>
        <dbReference type="RuleBase" id="RU003357"/>
    </source>
</evidence>
<evidence type="ECO:0000256" key="7">
    <source>
        <dbReference type="ARBA" id="ARBA00023065"/>
    </source>
</evidence>
<dbReference type="Pfam" id="PF07715">
    <property type="entry name" value="Plug"/>
    <property type="match status" value="1"/>
</dbReference>
<keyword evidence="11 12" id="KW-0998">Cell outer membrane</keyword>
<evidence type="ECO:0000313" key="16">
    <source>
        <dbReference type="EMBL" id="MDQ4629358.1"/>
    </source>
</evidence>
<evidence type="ECO:0000256" key="2">
    <source>
        <dbReference type="ARBA" id="ARBA00009810"/>
    </source>
</evidence>
<evidence type="ECO:0000256" key="5">
    <source>
        <dbReference type="ARBA" id="ARBA00022692"/>
    </source>
</evidence>
<dbReference type="InterPro" id="IPR039426">
    <property type="entry name" value="TonB-dep_rcpt-like"/>
</dbReference>
<dbReference type="RefSeq" id="WP_225317188.1">
    <property type="nucleotide sequence ID" value="NZ_CP071520.1"/>
</dbReference>
<evidence type="ECO:0000256" key="11">
    <source>
        <dbReference type="ARBA" id="ARBA00023237"/>
    </source>
</evidence>
<accession>A0ABU0Y0U4</accession>
<dbReference type="InterPro" id="IPR036942">
    <property type="entry name" value="Beta-barrel_TonB_sf"/>
</dbReference>
<evidence type="ECO:0000256" key="1">
    <source>
        <dbReference type="ARBA" id="ARBA00004571"/>
    </source>
</evidence>
<keyword evidence="17" id="KW-1185">Reference proteome</keyword>
<evidence type="ECO:0000259" key="15">
    <source>
        <dbReference type="Pfam" id="PF07715"/>
    </source>
</evidence>
<dbReference type="Gene3D" id="2.40.170.20">
    <property type="entry name" value="TonB-dependent receptor, beta-barrel domain"/>
    <property type="match status" value="1"/>
</dbReference>
<dbReference type="Pfam" id="PF00593">
    <property type="entry name" value="TonB_dep_Rec_b-barrel"/>
    <property type="match status" value="1"/>
</dbReference>
<evidence type="ECO:0000256" key="10">
    <source>
        <dbReference type="ARBA" id="ARBA00023170"/>
    </source>
</evidence>
<evidence type="ECO:0000256" key="4">
    <source>
        <dbReference type="ARBA" id="ARBA00022452"/>
    </source>
</evidence>
<dbReference type="Proteomes" id="UP001237592">
    <property type="component" value="Unassembled WGS sequence"/>
</dbReference>
<keyword evidence="7" id="KW-0406">Ion transport</keyword>
<dbReference type="PROSITE" id="PS52016">
    <property type="entry name" value="TONB_DEPENDENT_REC_3"/>
    <property type="match status" value="1"/>
</dbReference>
<evidence type="ECO:0000256" key="9">
    <source>
        <dbReference type="ARBA" id="ARBA00023136"/>
    </source>
</evidence>
<comment type="similarity">
    <text evidence="2 12 13">Belongs to the TonB-dependent receptor family.</text>
</comment>
<evidence type="ECO:0000256" key="12">
    <source>
        <dbReference type="PROSITE-ProRule" id="PRU01360"/>
    </source>
</evidence>
<keyword evidence="9 12" id="KW-0472">Membrane</keyword>
<keyword evidence="4 12" id="KW-1134">Transmembrane beta strand</keyword>
<dbReference type="Gene3D" id="2.170.130.10">
    <property type="entry name" value="TonB-dependent receptor, plug domain"/>
    <property type="match status" value="1"/>
</dbReference>
<reference evidence="16 17" key="1">
    <citation type="submission" date="2023-08" db="EMBL/GenBank/DDBJ databases">
        <title>Draft genome sequence of Janthinobacterium lividum.</title>
        <authorList>
            <person name="Chun B.H."/>
            <person name="Lee Y."/>
        </authorList>
    </citation>
    <scope>NUCLEOTIDE SEQUENCE [LARGE SCALE GENOMIC DNA]</scope>
    <source>
        <strain evidence="16 17">AMJK</strain>
    </source>
</reference>
<evidence type="ECO:0000256" key="8">
    <source>
        <dbReference type="ARBA" id="ARBA00023077"/>
    </source>
</evidence>
<evidence type="ECO:0000259" key="14">
    <source>
        <dbReference type="Pfam" id="PF00593"/>
    </source>
</evidence>
<dbReference type="CDD" id="cd01347">
    <property type="entry name" value="ligand_gated_channel"/>
    <property type="match status" value="1"/>
</dbReference>
<dbReference type="EMBL" id="JAVFKP010000009">
    <property type="protein sequence ID" value="MDQ4629358.1"/>
    <property type="molecule type" value="Genomic_DNA"/>
</dbReference>
<evidence type="ECO:0000313" key="17">
    <source>
        <dbReference type="Proteomes" id="UP001237592"/>
    </source>
</evidence>
<sequence length="660" mass="71257">MFAIRMAHGHLRSSSSVPTSVQSGLRGRRLVAYYLLKIIMTHAVSRHAALTSLALAIAAPAAFAQTTPDTFDPVIVTATRTPQKTSELLANTAIITSEDIARSGAGSVTELLQKQRGIEVARNGGAGTAASVYIRGANSTQNIVLVDGVRIGSSTLGTANWSPVPLANIDRIEIVYGPLSTLYGADAIGGVIQIFTKKGSGAPVVGASVGFGSDATRQYDASVSGATGGYNSLSYSLNVSKEKSDGFSATKPGNFSYNADKDGYDKKSVTGQVGFQLAKGHDLGLVFMNSKLEAQYDSGPGYDTRSNQKLENIGVFMNNEFVQGWHSKVQVAEARDKANEDTFAGAAGKSSLETKQSTFDWQNDIAIGVDTLQLLASYRKEEVVSSAKPILNRARDTKSLAASYTMKRDQHLLSASLRRDKMSETGSTTTGSLGYGYQINNALRATASYGTSFRQPTYNELYYPGYGIASNRPEKGRNAEVGLRYDDGKTQLSAVYYHNRVTDLLIYADTCPVEVATHPFGCAYNVNKALLEGITLTGRRKFGDFGLSGNIDLQDPRDQTLDKSLVRRAKRHANFAADYSIGQLNTGAEWQLSGKRFENPANTTSLGGYGLVNLFATYQVAQDWSVLARWNNITDKKYELARNYNTAGSNFFVGLRYGSK</sequence>
<keyword evidence="5 12" id="KW-0812">Transmembrane</keyword>
<dbReference type="InterPro" id="IPR000531">
    <property type="entry name" value="Beta-barrel_TonB"/>
</dbReference>
<name>A0ABU0Y0U4_9BURK</name>
<comment type="caution">
    <text evidence="16">The sequence shown here is derived from an EMBL/GenBank/DDBJ whole genome shotgun (WGS) entry which is preliminary data.</text>
</comment>
<keyword evidence="3 12" id="KW-0813">Transport</keyword>
<dbReference type="PANTHER" id="PTHR30069:SF53">
    <property type="entry name" value="COLICIN I RECEPTOR-RELATED"/>
    <property type="match status" value="1"/>
</dbReference>
<feature type="domain" description="TonB-dependent receptor plug" evidence="15">
    <location>
        <begin position="87"/>
        <end position="191"/>
    </location>
</feature>